<dbReference type="SUPFAM" id="SSF56719">
    <property type="entry name" value="Type II DNA topoisomerase"/>
    <property type="match status" value="1"/>
</dbReference>
<dbReference type="Pfam" id="PF02518">
    <property type="entry name" value="HATPase_c"/>
    <property type="match status" value="1"/>
</dbReference>
<evidence type="ECO:0000256" key="9">
    <source>
        <dbReference type="ARBA" id="ARBA00023029"/>
    </source>
</evidence>
<protein>
    <recommendedName>
        <fullName evidence="4">DNA topoisomerase (ATP-hydrolyzing)</fullName>
        <ecNumber evidence="4">5.6.2.2</ecNumber>
    </recommendedName>
</protein>
<evidence type="ECO:0000256" key="11">
    <source>
        <dbReference type="ARBA" id="ARBA00023235"/>
    </source>
</evidence>
<dbReference type="GO" id="GO:0006265">
    <property type="term" value="P:DNA topological change"/>
    <property type="evidence" value="ECO:0007669"/>
    <property type="project" value="InterPro"/>
</dbReference>
<dbReference type="InterPro" id="IPR036890">
    <property type="entry name" value="HATPase_C_sf"/>
</dbReference>
<keyword evidence="7" id="KW-0067">ATP-binding</keyword>
<dbReference type="PROSITE" id="PS50880">
    <property type="entry name" value="TOPRIM"/>
    <property type="match status" value="1"/>
</dbReference>
<dbReference type="GO" id="GO:0003677">
    <property type="term" value="F:DNA binding"/>
    <property type="evidence" value="ECO:0007669"/>
    <property type="project" value="UniProtKB-KW"/>
</dbReference>
<gene>
    <name evidence="14" type="ORF">G3M70_15510</name>
</gene>
<dbReference type="Pfam" id="PF00204">
    <property type="entry name" value="DNA_gyraseB"/>
    <property type="match status" value="1"/>
</dbReference>
<dbReference type="InterPro" id="IPR013506">
    <property type="entry name" value="Topo_IIA_bsu_dom2"/>
</dbReference>
<proteinExistence type="inferred from homology"/>
<dbReference type="InterPro" id="IPR013759">
    <property type="entry name" value="Topo_IIA_B_C"/>
</dbReference>
<reference evidence="14 15" key="1">
    <citation type="submission" date="2020-02" db="EMBL/GenBank/DDBJ databases">
        <title>Genomic and physiological characterization of two novel Nitrospinaceae genera.</title>
        <authorList>
            <person name="Mueller A.J."/>
            <person name="Jung M.-Y."/>
            <person name="Strachan C.R."/>
            <person name="Herbold C.W."/>
            <person name="Kirkegaard R.H."/>
            <person name="Daims H."/>
        </authorList>
    </citation>
    <scope>NUCLEOTIDE SEQUENCE [LARGE SCALE GENOMIC DNA]</scope>
    <source>
        <strain evidence="14">EB</strain>
    </source>
</reference>
<dbReference type="Pfam" id="PF01751">
    <property type="entry name" value="Toprim"/>
    <property type="match status" value="1"/>
</dbReference>
<dbReference type="GO" id="GO:0003918">
    <property type="term" value="F:DNA topoisomerase type II (double strand cut, ATP-hydrolyzing) activity"/>
    <property type="evidence" value="ECO:0007669"/>
    <property type="project" value="UniProtKB-EC"/>
</dbReference>
<comment type="cofactor">
    <cofactor evidence="2">
        <name>Mg(2+)</name>
        <dbReference type="ChEBI" id="CHEBI:18420"/>
    </cofactor>
</comment>
<dbReference type="GO" id="GO:0046872">
    <property type="term" value="F:metal ion binding"/>
    <property type="evidence" value="ECO:0007669"/>
    <property type="project" value="UniProtKB-KW"/>
</dbReference>
<sequence>MSDYKAKDIQVLEGLEPVRRRPGMYIGSTSSTGLHHLVWEILDNAVDEALNGHCTIIEINLLDSNRISIKDNGRGVPVDQYKKTKKSAMEILFTTLHSGGKFDEGSYKVSGGLHGVGMAVVCALSKSLVSTSYREGHEWTQEYSQGKPKTKLKKGPKTRNKGTRITFSPDPKIFKKTDFNVKLILEQAESKAFLNKGLKILVKEGKNNHSFQYPEGIKDYLRKLTDGKPILSPDPFYVEKEADKLRMEFAFIWTSNTESQIYSYANAIRTIDGGTHETGFRNGMTRALKSYIERRSLLPKGVPSITGEDVKEGLIAILNVYLQGEVEFQGQTKGRLNSDIASQVESVVKHSLEHFLLDNQTIGDQVANRVVLAAQARIASRLAKDAVQRKSNISHRLNLPGKLSDCASTVMQESELFICEGESAGGSSKQARDRKTQAILPIRGKILNVETATLDKILANTEIKNIVSALGTGIEPKFDYSKLRYGKIILMTDADVDGAHICTLLLTFFFRYMPQIIENGNLFIAQPPLYRIDAGKKSFYALDDQEKDSIVEKLNGSKHEIGRFKGLGEMPAADLKSTTMDKSKRTLIQVKIEDQEKTSDLFDRLMGKDPGSRFVFIKEKAPFFQDLDI</sequence>
<keyword evidence="6" id="KW-0547">Nucleotide-binding</keyword>
<dbReference type="FunFam" id="3.30.565.10:FF:000002">
    <property type="entry name" value="DNA gyrase subunit B"/>
    <property type="match status" value="1"/>
</dbReference>
<dbReference type="InterPro" id="IPR014721">
    <property type="entry name" value="Ribsml_uS5_D2-typ_fold_subgr"/>
</dbReference>
<dbReference type="PANTHER" id="PTHR45866:SF1">
    <property type="entry name" value="DNA GYRASE SUBUNIT B, MITOCHONDRIAL"/>
    <property type="match status" value="1"/>
</dbReference>
<dbReference type="Pfam" id="PF00986">
    <property type="entry name" value="DNA_gyraseB_C"/>
    <property type="match status" value="1"/>
</dbReference>
<dbReference type="SUPFAM" id="SSF54211">
    <property type="entry name" value="Ribosomal protein S5 domain 2-like"/>
    <property type="match status" value="1"/>
</dbReference>
<keyword evidence="11" id="KW-0413">Isomerase</keyword>
<dbReference type="SMART" id="SM00433">
    <property type="entry name" value="TOP2c"/>
    <property type="match status" value="1"/>
</dbReference>
<dbReference type="EC" id="5.6.2.2" evidence="4"/>
<dbReference type="PRINTS" id="PR00418">
    <property type="entry name" value="TPI2FAMILY"/>
</dbReference>
<evidence type="ECO:0000259" key="13">
    <source>
        <dbReference type="PROSITE" id="PS50880"/>
    </source>
</evidence>
<evidence type="ECO:0000313" key="14">
    <source>
        <dbReference type="EMBL" id="QPJ63205.1"/>
    </source>
</evidence>
<comment type="similarity">
    <text evidence="3">Belongs to the type II topoisomerase GyrB family.</text>
</comment>
<dbReference type="CDD" id="cd00822">
    <property type="entry name" value="TopoII_Trans_DNA_gyrase"/>
    <property type="match status" value="1"/>
</dbReference>
<dbReference type="FunFam" id="3.40.50.670:FF:000001">
    <property type="entry name" value="DNA topoisomerase 2"/>
    <property type="match status" value="1"/>
</dbReference>
<dbReference type="PRINTS" id="PR01159">
    <property type="entry name" value="DNAGYRASEB"/>
</dbReference>
<dbReference type="Gene3D" id="3.30.230.10">
    <property type="match status" value="1"/>
</dbReference>
<dbReference type="GO" id="GO:0005524">
    <property type="term" value="F:ATP binding"/>
    <property type="evidence" value="ECO:0007669"/>
    <property type="project" value="UniProtKB-KW"/>
</dbReference>
<dbReference type="KEGG" id="nli:G3M70_15510"/>
<feature type="compositionally biased region" description="Basic residues" evidence="12">
    <location>
        <begin position="148"/>
        <end position="162"/>
    </location>
</feature>
<dbReference type="InterPro" id="IPR020568">
    <property type="entry name" value="Ribosomal_Su5_D2-typ_SF"/>
</dbReference>
<feature type="region of interest" description="Disordered" evidence="12">
    <location>
        <begin position="146"/>
        <end position="166"/>
    </location>
</feature>
<dbReference type="AlphaFoldDB" id="A0A7T0BYC2"/>
<evidence type="ECO:0000256" key="7">
    <source>
        <dbReference type="ARBA" id="ARBA00022840"/>
    </source>
</evidence>
<keyword evidence="5" id="KW-0479">Metal-binding</keyword>
<evidence type="ECO:0000256" key="8">
    <source>
        <dbReference type="ARBA" id="ARBA00022842"/>
    </source>
</evidence>
<dbReference type="InterPro" id="IPR001241">
    <property type="entry name" value="Topo_IIA"/>
</dbReference>
<feature type="domain" description="Toprim" evidence="13">
    <location>
        <begin position="414"/>
        <end position="525"/>
    </location>
</feature>
<evidence type="ECO:0000256" key="3">
    <source>
        <dbReference type="ARBA" id="ARBA00010708"/>
    </source>
</evidence>
<dbReference type="InterPro" id="IPR013760">
    <property type="entry name" value="Topo_IIA-like_dom_sf"/>
</dbReference>
<dbReference type="SUPFAM" id="SSF55874">
    <property type="entry name" value="ATPase domain of HSP90 chaperone/DNA topoisomerase II/histidine kinase"/>
    <property type="match status" value="1"/>
</dbReference>
<keyword evidence="10" id="KW-0238">DNA-binding</keyword>
<evidence type="ECO:0000256" key="1">
    <source>
        <dbReference type="ARBA" id="ARBA00000185"/>
    </source>
</evidence>
<dbReference type="InterPro" id="IPR003594">
    <property type="entry name" value="HATPase_dom"/>
</dbReference>
<evidence type="ECO:0000256" key="2">
    <source>
        <dbReference type="ARBA" id="ARBA00001946"/>
    </source>
</evidence>
<dbReference type="SMART" id="SM00387">
    <property type="entry name" value="HATPase_c"/>
    <property type="match status" value="1"/>
</dbReference>
<dbReference type="InterPro" id="IPR002288">
    <property type="entry name" value="DNA_gyrase_B_C"/>
</dbReference>
<dbReference type="PANTHER" id="PTHR45866">
    <property type="entry name" value="DNA GYRASE/TOPOISOMERASE SUBUNIT B"/>
    <property type="match status" value="1"/>
</dbReference>
<dbReference type="EMBL" id="CP048685">
    <property type="protein sequence ID" value="QPJ63205.1"/>
    <property type="molecule type" value="Genomic_DNA"/>
</dbReference>
<evidence type="ECO:0000256" key="4">
    <source>
        <dbReference type="ARBA" id="ARBA00012895"/>
    </source>
</evidence>
<dbReference type="Proteomes" id="UP000594688">
    <property type="component" value="Chromosome"/>
</dbReference>
<evidence type="ECO:0000256" key="6">
    <source>
        <dbReference type="ARBA" id="ARBA00022741"/>
    </source>
</evidence>
<keyword evidence="9" id="KW-0799">Topoisomerase</keyword>
<evidence type="ECO:0000256" key="5">
    <source>
        <dbReference type="ARBA" id="ARBA00022723"/>
    </source>
</evidence>
<evidence type="ECO:0000313" key="15">
    <source>
        <dbReference type="Proteomes" id="UP000594688"/>
    </source>
</evidence>
<dbReference type="CDD" id="cd16928">
    <property type="entry name" value="HATPase_GyrB-like"/>
    <property type="match status" value="1"/>
</dbReference>
<dbReference type="InterPro" id="IPR006171">
    <property type="entry name" value="TOPRIM_dom"/>
</dbReference>
<dbReference type="NCBIfam" id="NF004189">
    <property type="entry name" value="PRK05644.1"/>
    <property type="match status" value="1"/>
</dbReference>
<evidence type="ECO:0000256" key="10">
    <source>
        <dbReference type="ARBA" id="ARBA00023125"/>
    </source>
</evidence>
<evidence type="ECO:0000256" key="12">
    <source>
        <dbReference type="SAM" id="MobiDB-lite"/>
    </source>
</evidence>
<dbReference type="Gene3D" id="3.30.565.10">
    <property type="entry name" value="Histidine kinase-like ATPase, C-terminal domain"/>
    <property type="match status" value="1"/>
</dbReference>
<organism evidence="14 15">
    <name type="scientific">Candidatus Nitronauta litoralis</name>
    <dbReference type="NCBI Taxonomy" id="2705533"/>
    <lineage>
        <taxon>Bacteria</taxon>
        <taxon>Pseudomonadati</taxon>
        <taxon>Nitrospinota/Tectimicrobiota group</taxon>
        <taxon>Nitrospinota</taxon>
        <taxon>Nitrospinia</taxon>
        <taxon>Nitrospinales</taxon>
        <taxon>Nitrospinaceae</taxon>
        <taxon>Candidatus Nitronauta</taxon>
    </lineage>
</organism>
<dbReference type="InterPro" id="IPR000565">
    <property type="entry name" value="Topo_IIA_B"/>
</dbReference>
<dbReference type="Gene3D" id="3.40.50.670">
    <property type="match status" value="1"/>
</dbReference>
<name>A0A7T0BYC2_9BACT</name>
<keyword evidence="8" id="KW-0460">Magnesium</keyword>
<comment type="catalytic activity">
    <reaction evidence="1">
        <text>ATP-dependent breakage, passage and rejoining of double-stranded DNA.</text>
        <dbReference type="EC" id="5.6.2.2"/>
    </reaction>
</comment>
<accession>A0A7T0BYC2</accession>